<keyword evidence="3" id="KW-0804">Transcription</keyword>
<reference evidence="5 6" key="1">
    <citation type="submission" date="2018-06" db="EMBL/GenBank/DDBJ databases">
        <authorList>
            <consortium name="Pathogen Informatics"/>
            <person name="Doyle S."/>
        </authorList>
    </citation>
    <scope>NUCLEOTIDE SEQUENCE [LARGE SCALE GENOMIC DNA]</scope>
    <source>
        <strain evidence="5 6">NCTC12858</strain>
    </source>
</reference>
<evidence type="ECO:0000256" key="1">
    <source>
        <dbReference type="ARBA" id="ARBA00023015"/>
    </source>
</evidence>
<evidence type="ECO:0000313" key="5">
    <source>
        <dbReference type="EMBL" id="SQH72376.1"/>
    </source>
</evidence>
<dbReference type="AlphaFoldDB" id="A0A2X4PER0"/>
<evidence type="ECO:0000313" key="6">
    <source>
        <dbReference type="Proteomes" id="UP000249300"/>
    </source>
</evidence>
<dbReference type="PANTHER" id="PTHR40661:SF1">
    <property type="entry name" value="HTH CRO_C1-TYPE DOMAIN-CONTAINING PROTEIN"/>
    <property type="match status" value="1"/>
</dbReference>
<dbReference type="SUPFAM" id="SSF51306">
    <property type="entry name" value="LexA/Signal peptidase"/>
    <property type="match status" value="1"/>
</dbReference>
<dbReference type="GO" id="GO:0003677">
    <property type="term" value="F:DNA binding"/>
    <property type="evidence" value="ECO:0007669"/>
    <property type="project" value="UniProtKB-KW"/>
</dbReference>
<keyword evidence="6" id="KW-1185">Reference proteome</keyword>
<evidence type="ECO:0000259" key="4">
    <source>
        <dbReference type="Pfam" id="PF00717"/>
    </source>
</evidence>
<dbReference type="KEGG" id="pcre:NCTC12858_00190"/>
<dbReference type="PANTHER" id="PTHR40661">
    <property type="match status" value="1"/>
</dbReference>
<dbReference type="Proteomes" id="UP000249300">
    <property type="component" value="Chromosome 1"/>
</dbReference>
<dbReference type="InterPro" id="IPR015927">
    <property type="entry name" value="Peptidase_S24_S26A/B/C"/>
</dbReference>
<evidence type="ECO:0000256" key="2">
    <source>
        <dbReference type="ARBA" id="ARBA00023125"/>
    </source>
</evidence>
<dbReference type="Pfam" id="PF00717">
    <property type="entry name" value="Peptidase_S24"/>
    <property type="match status" value="1"/>
</dbReference>
<feature type="domain" description="Peptidase S24/S26A/S26B/S26C" evidence="4">
    <location>
        <begin position="73"/>
        <end position="183"/>
    </location>
</feature>
<dbReference type="Gene3D" id="2.10.109.10">
    <property type="entry name" value="Umud Fragment, subunit A"/>
    <property type="match status" value="1"/>
</dbReference>
<keyword evidence="1" id="KW-0805">Transcription regulation</keyword>
<sequence length="194" mass="21259">MDKSYISELRNNKRNLTEQFVASLISTFNDVSGDWLLTGEGEMLLKDDGDDASSNTTEVASDICFVPLLAISAQAGSLNDFVVSVKDRNCERVISPIKGADFAVTVSGDSMAPEYPSGAQILIKKINEKAFLEWGKVYVLDTCNGTVIKILVPSQKEGHVKCVSINPDERYAPFDVSMADIFGIYRVMLCMSVK</sequence>
<name>A0A2X4PER0_9PORP</name>
<accession>A0A2X4PER0</accession>
<proteinExistence type="predicted"/>
<evidence type="ECO:0000256" key="3">
    <source>
        <dbReference type="ARBA" id="ARBA00023163"/>
    </source>
</evidence>
<dbReference type="InterPro" id="IPR039418">
    <property type="entry name" value="LexA-like"/>
</dbReference>
<protein>
    <recommendedName>
        <fullName evidence="4">Peptidase S24/S26A/S26B/S26C domain-containing protein</fullName>
    </recommendedName>
</protein>
<dbReference type="EMBL" id="LS483447">
    <property type="protein sequence ID" value="SQH72376.1"/>
    <property type="molecule type" value="Genomic_DNA"/>
</dbReference>
<organism evidence="5 6">
    <name type="scientific">Porphyromonas crevioricanis</name>
    <dbReference type="NCBI Taxonomy" id="393921"/>
    <lineage>
        <taxon>Bacteria</taxon>
        <taxon>Pseudomonadati</taxon>
        <taxon>Bacteroidota</taxon>
        <taxon>Bacteroidia</taxon>
        <taxon>Bacteroidales</taxon>
        <taxon>Porphyromonadaceae</taxon>
        <taxon>Porphyromonas</taxon>
    </lineage>
</organism>
<keyword evidence="2" id="KW-0238">DNA-binding</keyword>
<gene>
    <name evidence="5" type="ORF">NCTC12858_00190</name>
</gene>
<dbReference type="CDD" id="cd06529">
    <property type="entry name" value="S24_LexA-like"/>
    <property type="match status" value="1"/>
</dbReference>
<dbReference type="InterPro" id="IPR036286">
    <property type="entry name" value="LexA/Signal_pep-like_sf"/>
</dbReference>
<dbReference type="RefSeq" id="WP_231968846.1">
    <property type="nucleotide sequence ID" value="NZ_LS483447.1"/>
</dbReference>